<evidence type="ECO:0000313" key="7">
    <source>
        <dbReference type="Proteomes" id="UP000311382"/>
    </source>
</evidence>
<evidence type="ECO:0000256" key="1">
    <source>
        <dbReference type="ARBA" id="ARBA00022574"/>
    </source>
</evidence>
<keyword evidence="7" id="KW-1185">Reference proteome</keyword>
<accession>A0A5C5G0L1</accession>
<dbReference type="InterPro" id="IPR036322">
    <property type="entry name" value="WD40_repeat_dom_sf"/>
</dbReference>
<evidence type="ECO:0000256" key="3">
    <source>
        <dbReference type="PROSITE-ProRule" id="PRU00221"/>
    </source>
</evidence>
<dbReference type="SUPFAM" id="SSF50978">
    <property type="entry name" value="WD40 repeat-like"/>
    <property type="match status" value="1"/>
</dbReference>
<dbReference type="InterPro" id="IPR015943">
    <property type="entry name" value="WD40/YVTN_repeat-like_dom_sf"/>
</dbReference>
<dbReference type="PROSITE" id="PS50082">
    <property type="entry name" value="WD_REPEATS_2"/>
    <property type="match status" value="2"/>
</dbReference>
<sequence length="352" mass="38529">MSIFGLKAKDTDQDREVAAPPTDSISALAWSPAADFLAASSWSSEVRIYQVDDQGASKGVALYAHDAPVLDVCWSKDGTKVVSGGTDNVVKLLDAGSGQSMQVGAHNAPVKCVRWISEGGGLVCTGSWDKTLRYWDLRQANPVATVSLPERCYAMDCSFPLLVAATAEQHVVVYNLNNPTVPFRTLKSPLRFQTRTISCYPDASCYALGSTEGRVSIQYVDEAKQGGNFSFKCHRKELQKSMSSLGNQWKTASQQVFAVNELAFNSLGSFVTTGTDGTLCIWDHMSKTRLKTLEPDRGPITAAKFNRSNQYLAYALSYDWHAGYMGNTASQQTKILLHRCEPDEVTPKQKKA</sequence>
<feature type="repeat" description="WD" evidence="3">
    <location>
        <begin position="62"/>
        <end position="103"/>
    </location>
</feature>
<organism evidence="6 7">
    <name type="scientific">Rhodotorula diobovata</name>
    <dbReference type="NCBI Taxonomy" id="5288"/>
    <lineage>
        <taxon>Eukaryota</taxon>
        <taxon>Fungi</taxon>
        <taxon>Dikarya</taxon>
        <taxon>Basidiomycota</taxon>
        <taxon>Pucciniomycotina</taxon>
        <taxon>Microbotryomycetes</taxon>
        <taxon>Sporidiobolales</taxon>
        <taxon>Sporidiobolaceae</taxon>
        <taxon>Rhodotorula</taxon>
    </lineage>
</organism>
<reference evidence="6 7" key="1">
    <citation type="submission" date="2019-03" db="EMBL/GenBank/DDBJ databases">
        <title>Rhodosporidium diobovatum UCD-FST 08-225 genome sequencing, assembly, and annotation.</title>
        <authorList>
            <person name="Fakankun I.U."/>
            <person name="Fristensky B."/>
            <person name="Levin D.B."/>
        </authorList>
    </citation>
    <scope>NUCLEOTIDE SEQUENCE [LARGE SCALE GENOMIC DNA]</scope>
    <source>
        <strain evidence="6 7">UCD-FST 08-225</strain>
    </source>
</reference>
<gene>
    <name evidence="6" type="ORF">DMC30DRAFT_175094</name>
</gene>
<dbReference type="AlphaFoldDB" id="A0A5C5G0L1"/>
<dbReference type="InterPro" id="IPR001680">
    <property type="entry name" value="WD40_rpt"/>
</dbReference>
<dbReference type="PROSITE" id="PS50294">
    <property type="entry name" value="WD_REPEATS_REGION"/>
    <property type="match status" value="2"/>
</dbReference>
<keyword evidence="2" id="KW-0677">Repeat</keyword>
<dbReference type="EMBL" id="SOZI01000033">
    <property type="protein sequence ID" value="TNY21982.1"/>
    <property type="molecule type" value="Genomic_DNA"/>
</dbReference>
<evidence type="ECO:0000256" key="4">
    <source>
        <dbReference type="SAM" id="MobiDB-lite"/>
    </source>
</evidence>
<name>A0A5C5G0L1_9BASI</name>
<proteinExistence type="predicted"/>
<feature type="region of interest" description="Disordered" evidence="4">
    <location>
        <begin position="1"/>
        <end position="20"/>
    </location>
</feature>
<evidence type="ECO:0000313" key="6">
    <source>
        <dbReference type="EMBL" id="TNY21982.1"/>
    </source>
</evidence>
<dbReference type="STRING" id="5288.A0A5C5G0L1"/>
<feature type="domain" description="Anaphase-promoting complex subunit 4-like WD40" evidence="5">
    <location>
        <begin position="28"/>
        <end position="117"/>
    </location>
</feature>
<dbReference type="PANTHER" id="PTHR10971">
    <property type="entry name" value="MRNA EXPORT FACTOR AND BUB3"/>
    <property type="match status" value="1"/>
</dbReference>
<dbReference type="SMART" id="SM00320">
    <property type="entry name" value="WD40"/>
    <property type="match status" value="4"/>
</dbReference>
<dbReference type="Pfam" id="PF00400">
    <property type="entry name" value="WD40"/>
    <property type="match status" value="1"/>
</dbReference>
<dbReference type="Pfam" id="PF12894">
    <property type="entry name" value="ANAPC4_WD40"/>
    <property type="match status" value="1"/>
</dbReference>
<dbReference type="Gene3D" id="2.130.10.10">
    <property type="entry name" value="YVTN repeat-like/Quinoprotein amine dehydrogenase"/>
    <property type="match status" value="1"/>
</dbReference>
<protein>
    <submittedName>
        <fullName evidence="6">Poly(A)+ RNA export protein</fullName>
    </submittedName>
</protein>
<feature type="repeat" description="WD" evidence="3">
    <location>
        <begin position="103"/>
        <end position="145"/>
    </location>
</feature>
<dbReference type="InterPro" id="IPR024977">
    <property type="entry name" value="Apc4-like_WD40_dom"/>
</dbReference>
<evidence type="ECO:0000259" key="5">
    <source>
        <dbReference type="Pfam" id="PF12894"/>
    </source>
</evidence>
<dbReference type="Proteomes" id="UP000311382">
    <property type="component" value="Unassembled WGS sequence"/>
</dbReference>
<feature type="compositionally biased region" description="Basic and acidic residues" evidence="4">
    <location>
        <begin position="7"/>
        <end position="17"/>
    </location>
</feature>
<comment type="caution">
    <text evidence="6">The sequence shown here is derived from an EMBL/GenBank/DDBJ whole genome shotgun (WGS) entry which is preliminary data.</text>
</comment>
<dbReference type="OrthoDB" id="256303at2759"/>
<evidence type="ECO:0000256" key="2">
    <source>
        <dbReference type="ARBA" id="ARBA00022737"/>
    </source>
</evidence>
<keyword evidence="1 3" id="KW-0853">WD repeat</keyword>